<dbReference type="AlphaFoldDB" id="A0A239HTY3"/>
<evidence type="ECO:0000313" key="2">
    <source>
        <dbReference type="EMBL" id="SNS84850.1"/>
    </source>
</evidence>
<dbReference type="Gene3D" id="2.40.230.20">
    <property type="entry name" value="Nucleoside-specific channel-forming protein, Tsx-like"/>
    <property type="match status" value="1"/>
</dbReference>
<feature type="chain" id="PRO_5013167543" evidence="1">
    <location>
        <begin position="27"/>
        <end position="289"/>
    </location>
</feature>
<dbReference type="InterPro" id="IPR036777">
    <property type="entry name" value="Channel_Tsx-like_sf"/>
</dbReference>
<keyword evidence="1" id="KW-0732">Signal</keyword>
<feature type="signal peptide" evidence="1">
    <location>
        <begin position="1"/>
        <end position="26"/>
    </location>
</feature>
<keyword evidence="3" id="KW-1185">Reference proteome</keyword>
<reference evidence="2 3" key="1">
    <citation type="submission" date="2017-06" db="EMBL/GenBank/DDBJ databases">
        <authorList>
            <person name="Kim H.J."/>
            <person name="Triplett B.A."/>
        </authorList>
    </citation>
    <scope>NUCLEOTIDE SEQUENCE [LARGE SCALE GENOMIC DNA]</scope>
    <source>
        <strain evidence="2 3">U15</strain>
    </source>
</reference>
<gene>
    <name evidence="2" type="ORF">SAMN06265795_107172</name>
</gene>
<name>A0A239HTY3_9BURK</name>
<dbReference type="RefSeq" id="WP_176442455.1">
    <property type="nucleotide sequence ID" value="NZ_FZOT01000007.1"/>
</dbReference>
<dbReference type="SUPFAM" id="SSF111364">
    <property type="entry name" value="Tsx-like channel"/>
    <property type="match status" value="1"/>
</dbReference>
<accession>A0A239HTY3</accession>
<evidence type="ECO:0000256" key="1">
    <source>
        <dbReference type="SAM" id="SignalP"/>
    </source>
</evidence>
<organism evidence="2 3">
    <name type="scientific">Noviherbaspirillum humi</name>
    <dbReference type="NCBI Taxonomy" id="1688639"/>
    <lineage>
        <taxon>Bacteria</taxon>
        <taxon>Pseudomonadati</taxon>
        <taxon>Pseudomonadota</taxon>
        <taxon>Betaproteobacteria</taxon>
        <taxon>Burkholderiales</taxon>
        <taxon>Oxalobacteraceae</taxon>
        <taxon>Noviherbaspirillum</taxon>
    </lineage>
</organism>
<proteinExistence type="predicted"/>
<sequence>MQKSMFTRAAVLAVLAALAASTAANAADWSDTSLSYRYGTNFAEPFGRNDITKNILNLSHASGYKYGSNFFSADMLLSDKNDPAAPGSSNGAHEVYVVYRHTLDIGKVTGRDFKYGPTRGLGATLGFDLNTKSDAGYNSKKRMLVAGPTIFFDVPGFLNVSLLALWESNAPHNSFTNTDVPRYRYKTHPMLSAAWAIPFSAGIPLSFEGYANFIAAKGRDEFGGSTAPETNIDAQIMYDVSPFIGAGKNTFRVGLEYQYWRNKFGNPYYGAAGSGAFAHTPMVRVEYHF</sequence>
<dbReference type="Proteomes" id="UP000198284">
    <property type="component" value="Unassembled WGS sequence"/>
</dbReference>
<evidence type="ECO:0000313" key="3">
    <source>
        <dbReference type="Proteomes" id="UP000198284"/>
    </source>
</evidence>
<dbReference type="GO" id="GO:0009279">
    <property type="term" value="C:cell outer membrane"/>
    <property type="evidence" value="ECO:0007669"/>
    <property type="project" value="InterPro"/>
</dbReference>
<dbReference type="EMBL" id="FZOT01000007">
    <property type="protein sequence ID" value="SNS84850.1"/>
    <property type="molecule type" value="Genomic_DNA"/>
</dbReference>
<protein>
    <submittedName>
        <fullName evidence="2">Nucleoside-specific outer membrane channel protein Tsx</fullName>
    </submittedName>
</protein>